<dbReference type="GO" id="GO:0030134">
    <property type="term" value="C:COPII-coated ER to Golgi transport vesicle"/>
    <property type="evidence" value="ECO:0007669"/>
    <property type="project" value="TreeGrafter"/>
</dbReference>
<dbReference type="SMART" id="SM01127">
    <property type="entry name" value="DDHD"/>
    <property type="match status" value="1"/>
</dbReference>
<evidence type="ECO:0000313" key="5">
    <source>
        <dbReference type="EMBL" id="CAG5077702.1"/>
    </source>
</evidence>
<feature type="region of interest" description="Disordered" evidence="2">
    <location>
        <begin position="940"/>
        <end position="966"/>
    </location>
</feature>
<comment type="similarity">
    <text evidence="1">Belongs to the PA-PLA1 family.</text>
</comment>
<dbReference type="InterPro" id="IPR057825">
    <property type="entry name" value="WWE_SEC23-DDH2"/>
</dbReference>
<gene>
    <name evidence="5" type="ORF">HICCMSTLAB_LOCUS2536</name>
</gene>
<dbReference type="OrthoDB" id="69269at2759"/>
<feature type="region of interest" description="Disordered" evidence="2">
    <location>
        <begin position="1048"/>
        <end position="1107"/>
    </location>
</feature>
<dbReference type="InterPro" id="IPR004177">
    <property type="entry name" value="DDHD_dom"/>
</dbReference>
<dbReference type="AlphaFoldDB" id="A0A8J2H611"/>
<sequence>MSDLNRKMKNPLLTAAGQGFPFEEHEIPNLLIPVAQPVLTSQDGNANPTPFPSGNDVLSTIELDNRDGSNGTITKTETLSEISLNDQCYDESSSRSLTESIDSLNLTSNPTTPPLSFPIANTIQNSSYRLGNQRRLRYVPPPNLTSSHQAPLQPPITQPFTPAPAPVSQEIFTPTVNQPPQAQHVPSAPPVPAEFAPAHVQERVPLVQPNLPQVPVNTPPSGLSNYFSASNQDNDIFSSCYAPPQTQNLLSNFNAANEAFPRNQSTNSSVDVQSTNFYSSNINSPFTRDESDNEKRDLVTVDHRGPQDPIKLEDSSATQSNLSVQSTFYNPANYNPPCQVPTPPSFSFDSVHASPGLEQPAFVNCMMPEPTGSATLNPTQISVSQLAPGRVHTETIIPASLENLASANKIMYRPVYYHWFHCREIETKIIWQPFSMHDSLNLEQAFNSTEISAETVIATDGGRYDVEIIKRQRRPVYWSATPTQVRRCSWFFKGPTESRYTPYEEQIAARLEEEYKQACLSNSWNRRVELSNNEHIIFHSATVQVHYTPATSLEFNSSWSNSYNVANRPKLVKRGLDELNIDEGEPEAIDHLLFLVHGIGSACDLKFRSVEEVVDEFRSISLQLVQTHYRTETDHGRVHRIEVLPISWHSTLHSEDTGIDNKLKTITLESIPKLRHFTNDTLLDILFYTSPVYCQTIMQAVGNEMNKQYALFKERNPLFNGSVYLGGHSLGSLILFDLLCHQKPIVDKPKEDVTSENENSEDEDTVGEMQTIPRAKFERRTSRRISYVMGSAGTGQPFIVYPHLNFYPKAFFAFGSPIGMFVTTRGIDNLGSDFRLPTCPAFFNIFHPFDPVAYRIEPMVNPEAYKYPPQLIPHHKGRKRMHLELKETMARVGADLKQKILNSMKVTWNSVFQLTSFYQPDNKALEQEIEKVVEEEFKKSSRLAESSANSNNDKNEDNDSSEAGRYYHDDRLSDAGEINIKMGKLNGGRRIDYVLQEAPFEYINEYIFALTSHVESEDTMLLILKEIYGSNGIQADAQLPQQLLTPTSVSFSSSDSLSSPSHELPSTSASHPHPLSTSPALQGVDPTAPITQKSVGPPPISGFVRKS</sequence>
<dbReference type="PANTHER" id="PTHR23509">
    <property type="entry name" value="PA-PL1 PHOSPHOLIPASE FAMILY"/>
    <property type="match status" value="1"/>
</dbReference>
<evidence type="ECO:0000259" key="4">
    <source>
        <dbReference type="PROSITE" id="PS51043"/>
    </source>
</evidence>
<accession>A0A8J2H611</accession>
<organism evidence="5 6">
    <name type="scientific">Cotesia congregata</name>
    <name type="common">Parasitoid wasp</name>
    <name type="synonym">Apanteles congregatus</name>
    <dbReference type="NCBI Taxonomy" id="51543"/>
    <lineage>
        <taxon>Eukaryota</taxon>
        <taxon>Metazoa</taxon>
        <taxon>Ecdysozoa</taxon>
        <taxon>Arthropoda</taxon>
        <taxon>Hexapoda</taxon>
        <taxon>Insecta</taxon>
        <taxon>Pterygota</taxon>
        <taxon>Neoptera</taxon>
        <taxon>Endopterygota</taxon>
        <taxon>Hymenoptera</taxon>
        <taxon>Apocrita</taxon>
        <taxon>Ichneumonoidea</taxon>
        <taxon>Braconidae</taxon>
        <taxon>Microgastrinae</taxon>
        <taxon>Cotesia</taxon>
    </lineage>
</organism>
<comment type="caution">
    <text evidence="5">The sequence shown here is derived from an EMBL/GenBank/DDBJ whole genome shotgun (WGS) entry which is preliminary data.</text>
</comment>
<feature type="domain" description="WWE" evidence="3">
    <location>
        <begin position="403"/>
        <end position="487"/>
    </location>
</feature>
<dbReference type="PANTHER" id="PTHR23509:SF10">
    <property type="entry name" value="LD21067P"/>
    <property type="match status" value="1"/>
</dbReference>
<feature type="domain" description="DDHD" evidence="4">
    <location>
        <begin position="804"/>
        <end position="1029"/>
    </location>
</feature>
<reference evidence="5" key="1">
    <citation type="submission" date="2021-04" db="EMBL/GenBank/DDBJ databases">
        <authorList>
            <person name="Chebbi M.A.C M."/>
        </authorList>
    </citation>
    <scope>NUCLEOTIDE SEQUENCE</scope>
</reference>
<dbReference type="Proteomes" id="UP000786811">
    <property type="component" value="Unassembled WGS sequence"/>
</dbReference>
<dbReference type="GO" id="GO:0046872">
    <property type="term" value="F:metal ion binding"/>
    <property type="evidence" value="ECO:0007669"/>
    <property type="project" value="InterPro"/>
</dbReference>
<feature type="region of interest" description="Disordered" evidence="2">
    <location>
        <begin position="276"/>
        <end position="295"/>
    </location>
</feature>
<dbReference type="EMBL" id="CAJNRD030001117">
    <property type="protein sequence ID" value="CAG5077702.1"/>
    <property type="molecule type" value="Genomic_DNA"/>
</dbReference>
<dbReference type="PROSITE" id="PS50918">
    <property type="entry name" value="WWE"/>
    <property type="match status" value="1"/>
</dbReference>
<dbReference type="Pfam" id="PF23464">
    <property type="entry name" value="WWE_3"/>
    <property type="match status" value="1"/>
</dbReference>
<evidence type="ECO:0000256" key="2">
    <source>
        <dbReference type="SAM" id="MobiDB-lite"/>
    </source>
</evidence>
<feature type="compositionally biased region" description="Low complexity" evidence="2">
    <location>
        <begin position="1048"/>
        <end position="1070"/>
    </location>
</feature>
<evidence type="ECO:0000313" key="6">
    <source>
        <dbReference type="Proteomes" id="UP000786811"/>
    </source>
</evidence>
<dbReference type="InterPro" id="IPR004170">
    <property type="entry name" value="WWE_dom"/>
</dbReference>
<evidence type="ECO:0000256" key="1">
    <source>
        <dbReference type="ARBA" id="ARBA00038464"/>
    </source>
</evidence>
<dbReference type="Pfam" id="PF02825">
    <property type="entry name" value="WWE"/>
    <property type="match status" value="1"/>
</dbReference>
<name>A0A8J2H611_COTCN</name>
<proteinExistence type="inferred from homology"/>
<evidence type="ECO:0000259" key="3">
    <source>
        <dbReference type="PROSITE" id="PS50918"/>
    </source>
</evidence>
<feature type="compositionally biased region" description="Polar residues" evidence="2">
    <location>
        <begin position="276"/>
        <end position="286"/>
    </location>
</feature>
<protein>
    <submittedName>
        <fullName evidence="5">Similar to Ddhd2: Phospholipase DDHD2 (Mus musculus)</fullName>
    </submittedName>
</protein>
<keyword evidence="6" id="KW-1185">Reference proteome</keyword>
<dbReference type="GO" id="GO:0004620">
    <property type="term" value="F:phospholipase activity"/>
    <property type="evidence" value="ECO:0007669"/>
    <property type="project" value="TreeGrafter"/>
</dbReference>
<dbReference type="InterPro" id="IPR058055">
    <property type="entry name" value="PA-PLA1"/>
</dbReference>
<dbReference type="PROSITE" id="PS51043">
    <property type="entry name" value="DDHD"/>
    <property type="match status" value="1"/>
</dbReference>
<dbReference type="Pfam" id="PF02862">
    <property type="entry name" value="DDHD"/>
    <property type="match status" value="1"/>
</dbReference>